<proteinExistence type="inferred from homology"/>
<feature type="compositionally biased region" description="Polar residues" evidence="9">
    <location>
        <begin position="960"/>
        <end position="971"/>
    </location>
</feature>
<feature type="region of interest" description="Disordered" evidence="9">
    <location>
        <begin position="861"/>
        <end position="893"/>
    </location>
</feature>
<dbReference type="RefSeq" id="XP_012881824.1">
    <property type="nucleotide sequence ID" value="XM_013026370.1"/>
</dbReference>
<accession>A0A1S3G0J8</accession>
<organism evidence="12 13">
    <name type="scientific">Dipodomys ordii</name>
    <name type="common">Ord's kangaroo rat</name>
    <dbReference type="NCBI Taxonomy" id="10020"/>
    <lineage>
        <taxon>Eukaryota</taxon>
        <taxon>Metazoa</taxon>
        <taxon>Chordata</taxon>
        <taxon>Craniata</taxon>
        <taxon>Vertebrata</taxon>
        <taxon>Euteleostomi</taxon>
        <taxon>Mammalia</taxon>
        <taxon>Eutheria</taxon>
        <taxon>Euarchontoglires</taxon>
        <taxon>Glires</taxon>
        <taxon>Rodentia</taxon>
        <taxon>Castorimorpha</taxon>
        <taxon>Heteromyidae</taxon>
        <taxon>Dipodomyinae</taxon>
        <taxon>Dipodomys</taxon>
    </lineage>
</organism>
<feature type="compositionally biased region" description="Basic and acidic residues" evidence="9">
    <location>
        <begin position="980"/>
        <end position="999"/>
    </location>
</feature>
<comment type="similarity">
    <text evidence="7">Belongs to the SPATA31 family.</text>
</comment>
<dbReference type="Proteomes" id="UP000081671">
    <property type="component" value="Unplaced"/>
</dbReference>
<feature type="region of interest" description="Disordered" evidence="9">
    <location>
        <begin position="777"/>
        <end position="804"/>
    </location>
</feature>
<feature type="compositionally biased region" description="Polar residues" evidence="9">
    <location>
        <begin position="782"/>
        <end position="792"/>
    </location>
</feature>
<dbReference type="GO" id="GO:0016020">
    <property type="term" value="C:membrane"/>
    <property type="evidence" value="ECO:0007669"/>
    <property type="project" value="UniProtKB-SubCell"/>
</dbReference>
<dbReference type="GO" id="GO:0007283">
    <property type="term" value="P:spermatogenesis"/>
    <property type="evidence" value="ECO:0007669"/>
    <property type="project" value="UniProtKB-KW"/>
</dbReference>
<evidence type="ECO:0000256" key="6">
    <source>
        <dbReference type="ARBA" id="ARBA00023136"/>
    </source>
</evidence>
<evidence type="ECO:0000256" key="10">
    <source>
        <dbReference type="SAM" id="Phobius"/>
    </source>
</evidence>
<feature type="region of interest" description="Disordered" evidence="9">
    <location>
        <begin position="100"/>
        <end position="166"/>
    </location>
</feature>
<feature type="domain" description="SPATA31" evidence="11">
    <location>
        <begin position="298"/>
        <end position="517"/>
    </location>
</feature>
<keyword evidence="12" id="KW-1185">Reference proteome</keyword>
<dbReference type="OrthoDB" id="9634409at2759"/>
<gene>
    <name evidence="13" type="primary">LOC105993188</name>
</gene>
<evidence type="ECO:0000256" key="5">
    <source>
        <dbReference type="ARBA" id="ARBA00022989"/>
    </source>
</evidence>
<feature type="compositionally biased region" description="Polar residues" evidence="9">
    <location>
        <begin position="138"/>
        <end position="148"/>
    </location>
</feature>
<feature type="region of interest" description="Disordered" evidence="9">
    <location>
        <begin position="750"/>
        <end position="769"/>
    </location>
</feature>
<feature type="compositionally biased region" description="Polar residues" evidence="9">
    <location>
        <begin position="615"/>
        <end position="632"/>
    </location>
</feature>
<evidence type="ECO:0000256" key="7">
    <source>
        <dbReference type="ARBA" id="ARBA00035009"/>
    </source>
</evidence>
<evidence type="ECO:0000313" key="12">
    <source>
        <dbReference type="Proteomes" id="UP000081671"/>
    </source>
</evidence>
<keyword evidence="2 10" id="KW-0812">Transmembrane</keyword>
<evidence type="ECO:0000256" key="8">
    <source>
        <dbReference type="ARBA" id="ARBA00037695"/>
    </source>
</evidence>
<protein>
    <submittedName>
        <fullName evidence="13">Spermatogenesis-associated protein 31-like</fullName>
    </submittedName>
</protein>
<keyword evidence="4" id="KW-0744">Spermatogenesis</keyword>
<evidence type="ECO:0000256" key="9">
    <source>
        <dbReference type="SAM" id="MobiDB-lite"/>
    </source>
</evidence>
<feature type="region of interest" description="Disordered" evidence="9">
    <location>
        <begin position="606"/>
        <end position="632"/>
    </location>
</feature>
<comment type="function">
    <text evidence="8">May play a role in spermatogenesis.</text>
</comment>
<evidence type="ECO:0000313" key="13">
    <source>
        <dbReference type="RefSeq" id="XP_012881824.1"/>
    </source>
</evidence>
<dbReference type="GO" id="GO:0030154">
    <property type="term" value="P:cell differentiation"/>
    <property type="evidence" value="ECO:0007669"/>
    <property type="project" value="UniProtKB-KW"/>
</dbReference>
<feature type="compositionally biased region" description="Low complexity" evidence="9">
    <location>
        <begin position="149"/>
        <end position="163"/>
    </location>
</feature>
<dbReference type="PANTHER" id="PTHR21859">
    <property type="entry name" value="ACROSOME-SPECIFIC PROTEIN"/>
    <property type="match status" value="1"/>
</dbReference>
<evidence type="ECO:0000256" key="2">
    <source>
        <dbReference type="ARBA" id="ARBA00022692"/>
    </source>
</evidence>
<keyword evidence="5 10" id="KW-1133">Transmembrane helix</keyword>
<name>A0A1S3G0J8_DIPOR</name>
<feature type="region of interest" description="Disordered" evidence="9">
    <location>
        <begin position="942"/>
        <end position="1085"/>
    </location>
</feature>
<keyword evidence="3" id="KW-0221">Differentiation</keyword>
<evidence type="ECO:0000256" key="3">
    <source>
        <dbReference type="ARBA" id="ARBA00022782"/>
    </source>
</evidence>
<dbReference type="InParanoid" id="A0A1S3G0J8"/>
<feature type="compositionally biased region" description="Polar residues" evidence="9">
    <location>
        <begin position="1055"/>
        <end position="1085"/>
    </location>
</feature>
<comment type="subcellular location">
    <subcellularLocation>
        <location evidence="1">Membrane</location>
        <topology evidence="1">Single-pass membrane protein</topology>
    </subcellularLocation>
</comment>
<dbReference type="GeneID" id="105993188"/>
<dbReference type="InterPro" id="IPR039509">
    <property type="entry name" value="SPATA31"/>
</dbReference>
<evidence type="ECO:0000256" key="1">
    <source>
        <dbReference type="ARBA" id="ARBA00004167"/>
    </source>
</evidence>
<dbReference type="AlphaFoldDB" id="A0A1S3G0J8"/>
<reference evidence="13" key="1">
    <citation type="submission" date="2025-08" db="UniProtKB">
        <authorList>
            <consortium name="RefSeq"/>
        </authorList>
    </citation>
    <scope>IDENTIFICATION</scope>
    <source>
        <tissue evidence="13">Kidney</tissue>
    </source>
</reference>
<evidence type="ECO:0000256" key="4">
    <source>
        <dbReference type="ARBA" id="ARBA00022871"/>
    </source>
</evidence>
<sequence length="1254" mass="138667">MENLLLSLKSIHIPWLSPDLITLAMDMILAIVCGVGLFLLLLLLPCFKGNPSSPTPKKKKKLRKGCNGDGKRLSSYLGQLHDTRSFQHFLKGGALSEIFNSESTTSPPSARYYEDDTFSSTMSSEVSPAPSPKALQPLDSTWSPVQMGSSVSTESHTSQSVSQPPQPLIALGEHLSCSPAHSSPHSHSPQPVVYFPSRPTSNLGLPLYNIIEVPPETSPINGSRVPSPIPAFNSDILEMLEIVISKRAKLKACQEREHRLDSLGNMMKSLGAAQDTAMPEPFWNTKPEQLPDSQEYIFLGEHLQPKCSQLFWGLPFLHSESLVAPVRLSGHPLDLPSILFNGLSSYIPIQVQPNIQPQLFPSQPLLHHLLQSQALTPPVAETQAHAHLPSCTPMLPCHSSPVSSPTTQDGNKCMIPPVIQQLECHLLKKHKESQRALPPAVKQSLKVFNHNQGSPDQRHLVNFPGDLISFEFQKKLEHHLQERFTQHCYRTQCMIQLSPDKLPGRGQADKSCQATEKAISDCPAAAFPRWKKGPCLSRVVKEIDTESSEDALDSFTDLTESFLGSSSDSDYVCPMHSDKCRPEDLLQIHANREWGQINAGKVPVTANQPRGVLDSHSSLETEGAPGTSSPQATHFDAAARQLLEAHIRKLWVRHKWGLFLKVLKSLNQLTLKRASPVSVSQEASQNVACKDVKPNPTVKGVEVPGEACPRAPEKETGKTEGAAAPTALPSPLLECLRRILCSYAQAPTEGAPLEQEGEPPSQPKPYSLVGRSWHRDIAPRSEASSVEPVTSPRTDRSESPKTASLCHSVSIREVFVESTPGRTDEFREMAEDEEEEPNYVTDVDSSHLNLRSLEVLRATQTALPASRISKHPREPGLQGQAESSGPSQSPPLDVILQDCETDAFLHNCGPEVLFSAHMLPSRSSLGSSRNFSGSSTSIYNPCLALPNGGDVPKQQESETSEQQDPWYSQMFSEPDEEESLERPRIRIQEVKTEETEPSHGQKSSSPAQVRRPSSTRKRSCLPEPEKEQPPPESQFFGNRIRNFFMSFFPGKGKSQADSPQKSKIQSTSTQTQDVPTSNTFESSGLSETQTLMSNVARILEKVGCQHERSLSKKTVYKEFQAPMERHSHYHAASYLEQCPVRNSKVCHHQRSPIGHRHPVSDRRVSYWDSRGTSLLPRRPVSLVNSPCQQRRTGRVTAHVLGGASRVGCGMNPRGLRMRPRRRSDAPPSTVNFLVEMRRREPGPSLGNIMHRSER</sequence>
<dbReference type="KEGG" id="dord:105993188"/>
<evidence type="ECO:0000259" key="11">
    <source>
        <dbReference type="Pfam" id="PF14650"/>
    </source>
</evidence>
<dbReference type="Pfam" id="PF14650">
    <property type="entry name" value="FAM75"/>
    <property type="match status" value="1"/>
</dbReference>
<feature type="transmembrane region" description="Helical" evidence="10">
    <location>
        <begin position="20"/>
        <end position="44"/>
    </location>
</feature>
<dbReference type="PANTHER" id="PTHR21859:SF55">
    <property type="entry name" value="SPERMATOGENESIS-ASSOCIATED PROTEIN 31A1-RELATED"/>
    <property type="match status" value="1"/>
</dbReference>
<feature type="region of interest" description="Disordered" evidence="9">
    <location>
        <begin position="698"/>
        <end position="725"/>
    </location>
</feature>
<keyword evidence="6 10" id="KW-0472">Membrane</keyword>